<proteinExistence type="predicted"/>
<keyword evidence="2" id="KW-1185">Reference proteome</keyword>
<dbReference type="Gene3D" id="3.80.10.10">
    <property type="entry name" value="Ribonuclease Inhibitor"/>
    <property type="match status" value="1"/>
</dbReference>
<protein>
    <submittedName>
        <fullName evidence="1">Uncharacterized protein</fullName>
    </submittedName>
</protein>
<gene>
    <name evidence="1" type="ORF">CSSPTR1EN2_LOCUS11672</name>
</gene>
<dbReference type="InterPro" id="IPR032675">
    <property type="entry name" value="LRR_dom_sf"/>
</dbReference>
<dbReference type="Proteomes" id="UP001497512">
    <property type="component" value="Chromosome 19"/>
</dbReference>
<evidence type="ECO:0000313" key="1">
    <source>
        <dbReference type="EMBL" id="CAK9213309.1"/>
    </source>
</evidence>
<accession>A0ABP0U967</accession>
<sequence length="290" mass="33694">MKSFNRKMEQLSRDFHGSICKDTNIYAFAEGLPMDNKWGILVPIASAIRLSNNNNYIVEDANHLTICKPPSKEHISYSKLLECLKLFMKDDLKIWKGALHELKEGDSLYMHEQLRDLGQNIATEVTISRFIWKPYISLQKNQVVKDLEGIIFKECEILPSFFQKGSKEFDNLRLLDLTKSSPNIVENFIQGQDLNNLRWLRLHECKIPTLPNNLVNCCHLRVLHITNCDYLQLFFDILSHGFNMPISINMKELFISISKLNILLELNLSGLHQVTRIAYIYWPIECTPKP</sequence>
<dbReference type="SUPFAM" id="SSF52047">
    <property type="entry name" value="RNI-like"/>
    <property type="match status" value="1"/>
</dbReference>
<name>A0ABP0U967_9BRYO</name>
<organism evidence="1 2">
    <name type="scientific">Sphagnum troendelagicum</name>
    <dbReference type="NCBI Taxonomy" id="128251"/>
    <lineage>
        <taxon>Eukaryota</taxon>
        <taxon>Viridiplantae</taxon>
        <taxon>Streptophyta</taxon>
        <taxon>Embryophyta</taxon>
        <taxon>Bryophyta</taxon>
        <taxon>Sphagnophytina</taxon>
        <taxon>Sphagnopsida</taxon>
        <taxon>Sphagnales</taxon>
        <taxon>Sphagnaceae</taxon>
        <taxon>Sphagnum</taxon>
    </lineage>
</organism>
<reference evidence="1" key="1">
    <citation type="submission" date="2024-02" db="EMBL/GenBank/DDBJ databases">
        <authorList>
            <consortium name="ELIXIR-Norway"/>
            <consortium name="Elixir Norway"/>
        </authorList>
    </citation>
    <scope>NUCLEOTIDE SEQUENCE</scope>
</reference>
<dbReference type="EMBL" id="OZ019911">
    <property type="protein sequence ID" value="CAK9213309.1"/>
    <property type="molecule type" value="Genomic_DNA"/>
</dbReference>
<evidence type="ECO:0000313" key="2">
    <source>
        <dbReference type="Proteomes" id="UP001497512"/>
    </source>
</evidence>